<feature type="region of interest" description="Disordered" evidence="1">
    <location>
        <begin position="46"/>
        <end position="72"/>
    </location>
</feature>
<sequence>MILLVWAWFSIRFLFFSYWEILFLPPILVLLDGFYNTTTIRREKQLGDSNPEALGRHTQEDSKFQEQRKHSASLDKLIQKMIEDEKKRILMRKAANLKEVTDSKQRSK</sequence>
<gene>
    <name evidence="3" type="ORF">TNCT_640041</name>
</gene>
<dbReference type="EMBL" id="BMAO01019327">
    <property type="protein sequence ID" value="GFR29903.1"/>
    <property type="molecule type" value="Genomic_DNA"/>
</dbReference>
<keyword evidence="4" id="KW-1185">Reference proteome</keyword>
<keyword evidence="2" id="KW-1133">Transmembrane helix</keyword>
<accession>A0A8X6JL83</accession>
<dbReference type="Proteomes" id="UP000887116">
    <property type="component" value="Unassembled WGS sequence"/>
</dbReference>
<reference evidence="3" key="1">
    <citation type="submission" date="2020-07" db="EMBL/GenBank/DDBJ databases">
        <title>Multicomponent nature underlies the extraordinary mechanical properties of spider dragline silk.</title>
        <authorList>
            <person name="Kono N."/>
            <person name="Nakamura H."/>
            <person name="Mori M."/>
            <person name="Yoshida Y."/>
            <person name="Ohtoshi R."/>
            <person name="Malay A.D."/>
            <person name="Moran D.A.P."/>
            <person name="Tomita M."/>
            <person name="Numata K."/>
            <person name="Arakawa K."/>
        </authorList>
    </citation>
    <scope>NUCLEOTIDE SEQUENCE</scope>
</reference>
<keyword evidence="2" id="KW-0812">Transmembrane</keyword>
<organism evidence="3 4">
    <name type="scientific">Trichonephila clavata</name>
    <name type="common">Joro spider</name>
    <name type="synonym">Nephila clavata</name>
    <dbReference type="NCBI Taxonomy" id="2740835"/>
    <lineage>
        <taxon>Eukaryota</taxon>
        <taxon>Metazoa</taxon>
        <taxon>Ecdysozoa</taxon>
        <taxon>Arthropoda</taxon>
        <taxon>Chelicerata</taxon>
        <taxon>Arachnida</taxon>
        <taxon>Araneae</taxon>
        <taxon>Araneomorphae</taxon>
        <taxon>Entelegynae</taxon>
        <taxon>Araneoidea</taxon>
        <taxon>Nephilidae</taxon>
        <taxon>Trichonephila</taxon>
    </lineage>
</organism>
<comment type="caution">
    <text evidence="3">The sequence shown here is derived from an EMBL/GenBank/DDBJ whole genome shotgun (WGS) entry which is preliminary data.</text>
</comment>
<evidence type="ECO:0000256" key="1">
    <source>
        <dbReference type="SAM" id="MobiDB-lite"/>
    </source>
</evidence>
<feature type="compositionally biased region" description="Basic and acidic residues" evidence="1">
    <location>
        <begin position="54"/>
        <end position="72"/>
    </location>
</feature>
<dbReference type="AlphaFoldDB" id="A0A8X6JL83"/>
<evidence type="ECO:0000313" key="4">
    <source>
        <dbReference type="Proteomes" id="UP000887116"/>
    </source>
</evidence>
<feature type="transmembrane region" description="Helical" evidence="2">
    <location>
        <begin position="6"/>
        <end position="35"/>
    </location>
</feature>
<proteinExistence type="predicted"/>
<name>A0A8X6JL83_TRICU</name>
<evidence type="ECO:0000313" key="3">
    <source>
        <dbReference type="EMBL" id="GFR29903.1"/>
    </source>
</evidence>
<protein>
    <submittedName>
        <fullName evidence="3">Uncharacterized protein</fullName>
    </submittedName>
</protein>
<evidence type="ECO:0000256" key="2">
    <source>
        <dbReference type="SAM" id="Phobius"/>
    </source>
</evidence>
<keyword evidence="2" id="KW-0472">Membrane</keyword>